<keyword evidence="2" id="KW-0805">Transcription regulation</keyword>
<dbReference type="SUPFAM" id="SSF54171">
    <property type="entry name" value="DNA-binding domain"/>
    <property type="match status" value="12"/>
</dbReference>
<dbReference type="Pfam" id="PF00847">
    <property type="entry name" value="AP2"/>
    <property type="match status" value="2"/>
</dbReference>
<dbReference type="GO" id="GO:0005634">
    <property type="term" value="C:nucleus"/>
    <property type="evidence" value="ECO:0007669"/>
    <property type="project" value="UniProtKB-SubCell"/>
</dbReference>
<comment type="subcellular location">
    <subcellularLocation>
        <location evidence="1">Nucleus</location>
    </subcellularLocation>
</comment>
<feature type="region of interest" description="Disordered" evidence="6">
    <location>
        <begin position="222"/>
        <end position="261"/>
    </location>
</feature>
<keyword evidence="5" id="KW-0539">Nucleus</keyword>
<feature type="region of interest" description="Disordered" evidence="6">
    <location>
        <begin position="1"/>
        <end position="153"/>
    </location>
</feature>
<dbReference type="PANTHER" id="PTHR32467">
    <property type="entry name" value="AP2-LIKE ETHYLENE-RESPONSIVE TRANSCRIPTION FACTOR"/>
    <property type="match status" value="1"/>
</dbReference>
<feature type="region of interest" description="Disordered" evidence="6">
    <location>
        <begin position="1286"/>
        <end position="1314"/>
    </location>
</feature>
<feature type="domain" description="AP2/ERF" evidence="7">
    <location>
        <begin position="1068"/>
        <end position="1126"/>
    </location>
</feature>
<evidence type="ECO:0000256" key="5">
    <source>
        <dbReference type="ARBA" id="ARBA00023242"/>
    </source>
</evidence>
<dbReference type="InterPro" id="IPR001471">
    <property type="entry name" value="AP2/ERF_dom"/>
</dbReference>
<evidence type="ECO:0000256" key="3">
    <source>
        <dbReference type="ARBA" id="ARBA00023125"/>
    </source>
</evidence>
<feature type="region of interest" description="Disordered" evidence="6">
    <location>
        <begin position="1205"/>
        <end position="1273"/>
    </location>
</feature>
<keyword evidence="9" id="KW-1185">Reference proteome</keyword>
<feature type="region of interest" description="Disordered" evidence="6">
    <location>
        <begin position="434"/>
        <end position="505"/>
    </location>
</feature>
<evidence type="ECO:0000259" key="7">
    <source>
        <dbReference type="PROSITE" id="PS51032"/>
    </source>
</evidence>
<feature type="compositionally biased region" description="Low complexity" evidence="6">
    <location>
        <begin position="542"/>
        <end position="556"/>
    </location>
</feature>
<protein>
    <recommendedName>
        <fullName evidence="7">AP2/ERF domain-containing protein</fullName>
    </recommendedName>
</protein>
<feature type="domain" description="AP2/ERF" evidence="7">
    <location>
        <begin position="706"/>
        <end position="765"/>
    </location>
</feature>
<dbReference type="EMBL" id="AGSI01000003">
    <property type="protein sequence ID" value="EIE25786.1"/>
    <property type="molecule type" value="Genomic_DNA"/>
</dbReference>
<dbReference type="RefSeq" id="XP_005650330.1">
    <property type="nucleotide sequence ID" value="XM_005650273.1"/>
</dbReference>
<evidence type="ECO:0000256" key="4">
    <source>
        <dbReference type="ARBA" id="ARBA00023163"/>
    </source>
</evidence>
<organism evidence="8 9">
    <name type="scientific">Coccomyxa subellipsoidea (strain C-169)</name>
    <name type="common">Green microalga</name>
    <dbReference type="NCBI Taxonomy" id="574566"/>
    <lineage>
        <taxon>Eukaryota</taxon>
        <taxon>Viridiplantae</taxon>
        <taxon>Chlorophyta</taxon>
        <taxon>core chlorophytes</taxon>
        <taxon>Trebouxiophyceae</taxon>
        <taxon>Trebouxiophyceae incertae sedis</taxon>
        <taxon>Coccomyxaceae</taxon>
        <taxon>Coccomyxa</taxon>
        <taxon>Coccomyxa subellipsoidea</taxon>
    </lineage>
</organism>
<feature type="compositionally biased region" description="Polar residues" evidence="6">
    <location>
        <begin position="631"/>
        <end position="642"/>
    </location>
</feature>
<evidence type="ECO:0000256" key="6">
    <source>
        <dbReference type="SAM" id="MobiDB-lite"/>
    </source>
</evidence>
<feature type="region of interest" description="Disordered" evidence="6">
    <location>
        <begin position="1643"/>
        <end position="1665"/>
    </location>
</feature>
<evidence type="ECO:0000256" key="2">
    <source>
        <dbReference type="ARBA" id="ARBA00023015"/>
    </source>
</evidence>
<feature type="compositionally biased region" description="Basic residues" evidence="6">
    <location>
        <begin position="1834"/>
        <end position="1843"/>
    </location>
</feature>
<dbReference type="Proteomes" id="UP000007264">
    <property type="component" value="Unassembled WGS sequence"/>
</dbReference>
<feature type="compositionally biased region" description="Basic and acidic residues" evidence="6">
    <location>
        <begin position="464"/>
        <end position="478"/>
    </location>
</feature>
<sequence>MQAWEGGDRDAATKLISAQVPTEQTRITQKQQKGRQARPMSSPFAAAAQQEYPQDGWGVRWNEELKRWEAQAGPGAAAALDEPPAEAEEEEADHLDRVGSGDAAGSACSDPANPRPSRRRAVPSRRYSPSAAQQLQDETRGRPGGPSKYRGVIWHKSNSKWEARIYDNGKQRFLGYFTSEEEAARVYDEAAMRIGGRGARTNFPAGECLSRSSSAPAELLDMGGTSEGPTAAAPPAALPPKGGRLRKKASSSGTGGLKGSSKYRGVWKGNDVRHLGYFEDEVAAARAYDRAVLEIRGAHAPTNFGPEDYGVAVPGPAAAATDTAEVDSPFLGVSWDAAAGSWKAELWDGREYALLGHFDSEEAAARAYDRACLAQHREAANTNYPPGDYEEEMAAAALISAVQRMSDDEEEASDLEMSALEALASISNEAEVDCEGDDAACTSGRGQGGLQRGDQYMEESPPPELRRRDSGPPFEREAPPSARLRRAMSDPIERIGSLSRRRSARLSDADAATAAAALAGLFTKPASSEEPAPVVSAAATNSRGARSVRSGGSADAPKSSAYKGVSWHKHSQKWYAYIQAAGKMRGLGYFDLQEDAARAYDAEARKVHGKKAVVNFRMYPDDVVREPKNRGVSSGSADTSGPSLEALPSASISIGEDKPSARPASGPRSRGGRSERLCGKRDRAGSPTSEEVSRGTPRVGGPRSSKFRGVSWHKHRRMWQVYIHVQSQARNSYHMGYFAEEIDAAKAYDREILKVRGKDAVTNFPDSEMSGDAELKSLEHVAAAAGDGHMLGEDDQAGSPTSAQPLTITYNPASADQGAPEDGEASPTCSAFSLGSLPLRKRSRKPKHVHSTAETRSPSPPRHPKPPRHDAAEAKRRQGTPLAEEGGMQLRNGEAGRGRRVGSPQKEPWAAPSTSGGVNAVGEAGGDVRASFRGVTRLERERKWVARVWNGQKQLTLGRFDTDAYDREMLRMKGRAAVTNFPADMYGPLVQEVSRSAVLVVACILRATSNILLQSDVPSPRRPVAKSSPAGSFALTTIRPASAATVGNGDAAPGGSQMALPGSKSTSQYRGVTWNSIISKWVAVAWDRDAKKARAIGFFDTEEQAAHAYDVEILAYNGPAATLNFPQSKQIAAMMNKAPDARPTSAGSAVSSTDVVLDLLASMTPQSTSQTPGQPPVRQAAGMDQLASFLRSGAPVPPEFAQALQMMSRGQQPASQPSRSPLQAPSPTSSPSHATAGAPRTADSTRAESVPPGNGALPANADAEETPSPVPSPLQRHVAANLAASVAASPRSGSAGDGAPSMERGQRVAARGANTSRFRGVSLNKASGKFEARIREAGKNHYLGSFSDEEEAARAFDAAALAMRGRNAVCNFLLDDGPGAAAQGASPRHTRQVTVRTSPTAAPAAAAFPGPPRSDGPAPNQAPQMRAAPQGQGVREAELSRDDIVAGARESARLHAPHGEEAIKSDQLGSLAEAAVAQERAAGASPCAAAAGDTWPGLAPPAGGRVVGSTVAALRGRVQQMGGADARAHWPGPGRRSSQYKGVSWSEASAKWRAQCWDGSKVKYIGYFDGEEEAARAYDTAMLALRGNSAQTNFAAAEYTGEAIAKAEDAVWGQRQHRAKSEEPTGVEGIKVELAARVRVPSRRVTSPTNAAAHSGRAAPPSFAYHQGTSQYKGVSWSERSKKWRAQLWHENKVNHLGFWELEEDAARAYDAAVSQLRGAGAAVNFPAPGTVRPLVSSRTITTCPAGGPSTTVVVEAIPRINVNAKGSSKYRGVRWHERNGRWEARIFDNSTGKQISLGYYEAEEEAARAYDAESIRIRGIHAHVNLRAPSAARPRRTRRRAASKAVSSEEDDEASWPVKRPRGFNPAIARRDLQSMAAAAAAIASARPPEPGASKAPRTSCYRGVVWDPDTQYWAVRLATRGGERRQFGMFDTEIEAAIAYDAAVLELFGSRTPTNFDSEYGPAGSPLVPVPKRPRTESSAVARANAALFLLDTAVMSPSLMGPLAGNLQHQAQSAANLGAEIRRAVQARLGLPEPAADSALTRQLPGGFAPHPQGSSPDKQSFLRGAGAAAGSQRQDENSGVDVPVRYGVLADAAQQRIAVGTPPKTGWQPPAGSTQLGWPQGGSDPLQQPPALFAGAGPTHRYIAGKGQDIARELQLQSGAKGPNAGGGAADLHLPTPLKLPLLPAAAARDRPDSAGIATNH</sequence>
<evidence type="ECO:0000313" key="8">
    <source>
        <dbReference type="EMBL" id="EIE25786.1"/>
    </source>
</evidence>
<evidence type="ECO:0000313" key="9">
    <source>
        <dbReference type="Proteomes" id="UP000007264"/>
    </source>
</evidence>
<proteinExistence type="predicted"/>
<feature type="compositionally biased region" description="Basic and acidic residues" evidence="6">
    <location>
        <begin position="672"/>
        <end position="684"/>
    </location>
</feature>
<feature type="region of interest" description="Disordered" evidence="6">
    <location>
        <begin position="789"/>
        <end position="924"/>
    </location>
</feature>
<feature type="compositionally biased region" description="Polar residues" evidence="6">
    <location>
        <begin position="19"/>
        <end position="31"/>
    </location>
</feature>
<dbReference type="SMART" id="SM00380">
    <property type="entry name" value="AP2"/>
    <property type="match status" value="12"/>
</dbReference>
<feature type="compositionally biased region" description="Low complexity" evidence="6">
    <location>
        <begin position="1399"/>
        <end position="1408"/>
    </location>
</feature>
<dbReference type="eggNOG" id="ENOG502S9T4">
    <property type="taxonomic scope" value="Eukaryota"/>
</dbReference>
<dbReference type="GO" id="GO:0003700">
    <property type="term" value="F:DNA-binding transcription factor activity"/>
    <property type="evidence" value="ECO:0007669"/>
    <property type="project" value="InterPro"/>
</dbReference>
<dbReference type="GeneID" id="17043790"/>
<gene>
    <name evidence="8" type="ORF">COCSUDRAFT_64835</name>
</gene>
<feature type="domain" description="AP2/ERF" evidence="7">
    <location>
        <begin position="329"/>
        <end position="385"/>
    </location>
</feature>
<dbReference type="InterPro" id="IPR016177">
    <property type="entry name" value="DNA-bd_dom_sf"/>
</dbReference>
<feature type="domain" description="AP2/ERF" evidence="7">
    <location>
        <begin position="1539"/>
        <end position="1595"/>
    </location>
</feature>
<feature type="compositionally biased region" description="Low complexity" evidence="6">
    <location>
        <begin position="1225"/>
        <end position="1239"/>
    </location>
</feature>
<dbReference type="Gene3D" id="3.30.730.10">
    <property type="entry name" value="AP2/ERF domain"/>
    <property type="match status" value="12"/>
</dbReference>
<feature type="compositionally biased region" description="Basic and acidic residues" evidence="6">
    <location>
        <begin position="867"/>
        <end position="876"/>
    </location>
</feature>
<dbReference type="PANTHER" id="PTHR32467:SF90">
    <property type="entry name" value="AP2-LIKE ETHYLENE-RESPONSIVE TRANSCRIPTION FACTOR AIL1"/>
    <property type="match status" value="1"/>
</dbReference>
<feature type="compositionally biased region" description="Polar residues" evidence="6">
    <location>
        <begin position="1208"/>
        <end position="1223"/>
    </location>
</feature>
<comment type="caution">
    <text evidence="8">The sequence shown here is derived from an EMBL/GenBank/DDBJ whole genome shotgun (WGS) entry which is preliminary data.</text>
</comment>
<feature type="compositionally biased region" description="Low complexity" evidence="6">
    <location>
        <begin position="70"/>
        <end position="82"/>
    </location>
</feature>
<feature type="region of interest" description="Disordered" evidence="6">
    <location>
        <begin position="1397"/>
        <end position="1439"/>
    </location>
</feature>
<feature type="compositionally biased region" description="Basic and acidic residues" evidence="6">
    <location>
        <begin position="1"/>
        <end position="12"/>
    </location>
</feature>
<feature type="compositionally biased region" description="Polar residues" evidence="6">
    <location>
        <begin position="798"/>
        <end position="814"/>
    </location>
</feature>
<feature type="domain" description="AP2/ERF" evidence="7">
    <location>
        <begin position="931"/>
        <end position="982"/>
    </location>
</feature>
<evidence type="ECO:0000256" key="1">
    <source>
        <dbReference type="ARBA" id="ARBA00004123"/>
    </source>
</evidence>
<name>I0Z567_COCSC</name>
<feature type="domain" description="AP2/ERF" evidence="7">
    <location>
        <begin position="561"/>
        <end position="617"/>
    </location>
</feature>
<feature type="region of interest" description="Disordered" evidence="6">
    <location>
        <begin position="2043"/>
        <end position="2084"/>
    </location>
</feature>
<feature type="region of interest" description="Disordered" evidence="6">
    <location>
        <begin position="625"/>
        <end position="710"/>
    </location>
</feature>
<keyword evidence="4" id="KW-0804">Transcription</keyword>
<dbReference type="OrthoDB" id="515900at2759"/>
<feature type="domain" description="AP2/ERF" evidence="7">
    <location>
        <begin position="148"/>
        <end position="204"/>
    </location>
</feature>
<dbReference type="GO" id="GO:0003677">
    <property type="term" value="F:DNA binding"/>
    <property type="evidence" value="ECO:0007669"/>
    <property type="project" value="UniProtKB-KW"/>
</dbReference>
<feature type="region of interest" description="Disordered" evidence="6">
    <location>
        <begin position="2104"/>
        <end position="2130"/>
    </location>
</feature>
<accession>I0Z567</accession>
<dbReference type="PROSITE" id="PS51032">
    <property type="entry name" value="AP2_ERF"/>
    <property type="match status" value="12"/>
</dbReference>
<feature type="domain" description="AP2/ERF" evidence="7">
    <location>
        <begin position="1770"/>
        <end position="1828"/>
    </location>
</feature>
<feature type="domain" description="AP2/ERF" evidence="7">
    <location>
        <begin position="1671"/>
        <end position="1727"/>
    </location>
</feature>
<reference evidence="8 9" key="1">
    <citation type="journal article" date="2012" name="Genome Biol.">
        <title>The genome of the polar eukaryotic microalga coccomyxa subellipsoidea reveals traits of cold adaptation.</title>
        <authorList>
            <person name="Blanc G."/>
            <person name="Agarkova I."/>
            <person name="Grimwood J."/>
            <person name="Kuo A."/>
            <person name="Brueggeman A."/>
            <person name="Dunigan D."/>
            <person name="Gurnon J."/>
            <person name="Ladunga I."/>
            <person name="Lindquist E."/>
            <person name="Lucas S."/>
            <person name="Pangilinan J."/>
            <person name="Proschold T."/>
            <person name="Salamov A."/>
            <person name="Schmutz J."/>
            <person name="Weeks D."/>
            <person name="Yamada T."/>
            <person name="Claverie J.M."/>
            <person name="Grigoriev I."/>
            <person name="Van Etten J."/>
            <person name="Lomsadze A."/>
            <person name="Borodovsky M."/>
        </authorList>
    </citation>
    <scope>NUCLEOTIDE SEQUENCE [LARGE SCALE GENOMIC DNA]</scope>
    <source>
        <strain evidence="8 9">C-169</strain>
    </source>
</reference>
<feature type="domain" description="AP2/ERF" evidence="7">
    <location>
        <begin position="1317"/>
        <end position="1373"/>
    </location>
</feature>
<feature type="region of interest" description="Disordered" evidence="6">
    <location>
        <begin position="526"/>
        <end position="561"/>
    </location>
</feature>
<feature type="compositionally biased region" description="Basic residues" evidence="6">
    <location>
        <begin position="839"/>
        <end position="850"/>
    </location>
</feature>
<feature type="domain" description="AP2/ERF" evidence="7">
    <location>
        <begin position="1902"/>
        <end position="1959"/>
    </location>
</feature>
<dbReference type="KEGG" id="csl:COCSUDRAFT_64835"/>
<dbReference type="CDD" id="cd00018">
    <property type="entry name" value="AP2"/>
    <property type="match status" value="3"/>
</dbReference>
<feature type="region of interest" description="Disordered" evidence="6">
    <location>
        <begin position="1044"/>
        <end position="1067"/>
    </location>
</feature>
<dbReference type="InterPro" id="IPR036955">
    <property type="entry name" value="AP2/ERF_dom_sf"/>
</dbReference>
<feature type="domain" description="AP2/ERF" evidence="7">
    <location>
        <begin position="239"/>
        <end position="305"/>
    </location>
</feature>
<feature type="region of interest" description="Disordered" evidence="6">
    <location>
        <begin position="1829"/>
        <end position="1859"/>
    </location>
</feature>
<keyword evidence="3" id="KW-0238">DNA-binding</keyword>
<dbReference type="STRING" id="574566.I0Z567"/>
<feature type="compositionally biased region" description="Acidic residues" evidence="6">
    <location>
        <begin position="83"/>
        <end position="93"/>
    </location>
</feature>